<dbReference type="PANTHER" id="PTHR12281:SF31">
    <property type="entry name" value="DCN1-LIKE PROTEIN 3"/>
    <property type="match status" value="1"/>
</dbReference>
<dbReference type="Gene3D" id="1.10.238.10">
    <property type="entry name" value="EF-hand"/>
    <property type="match status" value="1"/>
</dbReference>
<dbReference type="Gene3D" id="1.10.8.10">
    <property type="entry name" value="DNA helicase RuvA subunit, C-terminal domain"/>
    <property type="match status" value="1"/>
</dbReference>
<evidence type="ECO:0000256" key="2">
    <source>
        <dbReference type="RuleBase" id="RU410713"/>
    </source>
</evidence>
<dbReference type="InterPro" id="IPR009060">
    <property type="entry name" value="UBA-like_sf"/>
</dbReference>
<dbReference type="Gene3D" id="1.10.238.200">
    <property type="entry name" value="Cullin, PONY binding domain"/>
    <property type="match status" value="1"/>
</dbReference>
<dbReference type="InterPro" id="IPR014764">
    <property type="entry name" value="DCN-prot"/>
</dbReference>
<dbReference type="Pfam" id="PF03556">
    <property type="entry name" value="Cullin_binding"/>
    <property type="match status" value="1"/>
</dbReference>
<keyword evidence="5" id="KW-1185">Reference proteome</keyword>
<accession>A0A8H2ZID1</accession>
<dbReference type="GO" id="GO:0031624">
    <property type="term" value="F:ubiquitin conjugating enzyme binding"/>
    <property type="evidence" value="ECO:0007669"/>
    <property type="project" value="TreeGrafter"/>
</dbReference>
<keyword evidence="4" id="KW-0436">Ligase</keyword>
<sequence length="265" mass="31499">MKSSHEENKIQRFISLTECTPKLAKKYLQRNQWQIDYALNDFYDSELGGFVDTIPKDVKYPQELIDMFNKYSPNGDEIDIEGVMAFITDLGLKLEDIVTICLAKLLDWNKLTDPITKDQFLSNWYVQGCSRIDEMKIVMQDLKNKLVSDSKYLAEIYNYTFDLIIDDDAKMLDLNTAIEYWKLYFCQDLERNAVLKIDPKLFADWVIFLETENQNDITKDCWMMLLEFFKRYPTVDSVAEDYDENDPWPYIFDEFYEYLQETKGI</sequence>
<organism evidence="4 5">
    <name type="scientific">Maudiozyma barnettii</name>
    <dbReference type="NCBI Taxonomy" id="61262"/>
    <lineage>
        <taxon>Eukaryota</taxon>
        <taxon>Fungi</taxon>
        <taxon>Dikarya</taxon>
        <taxon>Ascomycota</taxon>
        <taxon>Saccharomycotina</taxon>
        <taxon>Saccharomycetes</taxon>
        <taxon>Saccharomycetales</taxon>
        <taxon>Saccharomycetaceae</taxon>
        <taxon>Maudiozyma</taxon>
    </lineage>
</organism>
<dbReference type="GO" id="GO:0016874">
    <property type="term" value="F:ligase activity"/>
    <property type="evidence" value="ECO:0007669"/>
    <property type="project" value="UniProtKB-KW"/>
</dbReference>
<proteinExistence type="predicted"/>
<dbReference type="GeneID" id="64857843"/>
<dbReference type="GO" id="GO:0097602">
    <property type="term" value="F:cullin family protein binding"/>
    <property type="evidence" value="ECO:0007669"/>
    <property type="project" value="TreeGrafter"/>
</dbReference>
<protein>
    <recommendedName>
        <fullName evidence="2">Defective in cullin neddylation protein</fullName>
    </recommendedName>
</protein>
<dbReference type="PANTHER" id="PTHR12281">
    <property type="entry name" value="RP42 RELATED"/>
    <property type="match status" value="1"/>
</dbReference>
<evidence type="ECO:0000256" key="1">
    <source>
        <dbReference type="ARBA" id="ARBA00022786"/>
    </source>
</evidence>
<dbReference type="InterPro" id="IPR042460">
    <property type="entry name" value="DCN1-like_PONY"/>
</dbReference>
<dbReference type="GO" id="GO:0032182">
    <property type="term" value="F:ubiquitin-like protein binding"/>
    <property type="evidence" value="ECO:0007669"/>
    <property type="project" value="TreeGrafter"/>
</dbReference>
<feature type="domain" description="DCUN1" evidence="3">
    <location>
        <begin position="59"/>
        <end position="260"/>
    </location>
</feature>
<dbReference type="RefSeq" id="XP_041406667.1">
    <property type="nucleotide sequence ID" value="XM_041550733.1"/>
</dbReference>
<keyword evidence="1" id="KW-0833">Ubl conjugation pathway</keyword>
<dbReference type="PROSITE" id="PS51229">
    <property type="entry name" value="DCUN1"/>
    <property type="match status" value="1"/>
</dbReference>
<dbReference type="CDD" id="cd14352">
    <property type="entry name" value="UBA_DCN1"/>
    <property type="match status" value="1"/>
</dbReference>
<dbReference type="Pfam" id="PF22566">
    <property type="entry name" value="UBA_8"/>
    <property type="match status" value="1"/>
</dbReference>
<dbReference type="EMBL" id="CAEFZW010000005">
    <property type="protein sequence ID" value="CAB4254823.1"/>
    <property type="molecule type" value="Genomic_DNA"/>
</dbReference>
<dbReference type="InterPro" id="IPR005176">
    <property type="entry name" value="PONY_dom"/>
</dbReference>
<comment type="function">
    <text evidence="2">Neddylation of cullins play an essential role in the regulation of SCF-type complexes activity.</text>
</comment>
<evidence type="ECO:0000313" key="5">
    <source>
        <dbReference type="Proteomes" id="UP000644660"/>
    </source>
</evidence>
<comment type="caution">
    <text evidence="4">The sequence shown here is derived from an EMBL/GenBank/DDBJ whole genome shotgun (WGS) entry which is preliminary data.</text>
</comment>
<dbReference type="AlphaFoldDB" id="A0A8H2ZID1"/>
<gene>
    <name evidence="4" type="ORF">KABA2_05S02046</name>
</gene>
<dbReference type="GO" id="GO:0045116">
    <property type="term" value="P:protein neddylation"/>
    <property type="evidence" value="ECO:0007669"/>
    <property type="project" value="TreeGrafter"/>
</dbReference>
<dbReference type="OrthoDB" id="27198at2759"/>
<evidence type="ECO:0000313" key="4">
    <source>
        <dbReference type="EMBL" id="CAB4254823.1"/>
    </source>
</evidence>
<reference evidence="4 5" key="1">
    <citation type="submission" date="2020-05" db="EMBL/GenBank/DDBJ databases">
        <authorList>
            <person name="Casaregola S."/>
            <person name="Devillers H."/>
            <person name="Grondin C."/>
        </authorList>
    </citation>
    <scope>NUCLEOTIDE SEQUENCE [LARGE SCALE GENOMIC DNA]</scope>
    <source>
        <strain evidence="4 5">CLIB 1767</strain>
    </source>
</reference>
<name>A0A8H2ZID1_9SACH</name>
<dbReference type="GO" id="GO:0000151">
    <property type="term" value="C:ubiquitin ligase complex"/>
    <property type="evidence" value="ECO:0007669"/>
    <property type="project" value="TreeGrafter"/>
</dbReference>
<dbReference type="Proteomes" id="UP000644660">
    <property type="component" value="Unassembled WGS sequence"/>
</dbReference>
<dbReference type="InterPro" id="IPR054109">
    <property type="entry name" value="UBA_8"/>
</dbReference>
<dbReference type="SUPFAM" id="SSF46934">
    <property type="entry name" value="UBA-like"/>
    <property type="match status" value="1"/>
</dbReference>
<evidence type="ECO:0000259" key="3">
    <source>
        <dbReference type="PROSITE" id="PS51229"/>
    </source>
</evidence>